<feature type="transmembrane region" description="Helical" evidence="1">
    <location>
        <begin position="63"/>
        <end position="84"/>
    </location>
</feature>
<organism evidence="3 4">
    <name type="scientific">Piloderma croceum (strain F 1598)</name>
    <dbReference type="NCBI Taxonomy" id="765440"/>
    <lineage>
        <taxon>Eukaryota</taxon>
        <taxon>Fungi</taxon>
        <taxon>Dikarya</taxon>
        <taxon>Basidiomycota</taxon>
        <taxon>Agaricomycotina</taxon>
        <taxon>Agaricomycetes</taxon>
        <taxon>Agaricomycetidae</taxon>
        <taxon>Atheliales</taxon>
        <taxon>Atheliaceae</taxon>
        <taxon>Piloderma</taxon>
    </lineage>
</organism>
<feature type="domain" description="DUF6533" evidence="2">
    <location>
        <begin position="31"/>
        <end position="74"/>
    </location>
</feature>
<dbReference type="InterPro" id="IPR045340">
    <property type="entry name" value="DUF6533"/>
</dbReference>
<keyword evidence="1" id="KW-0472">Membrane</keyword>
<dbReference type="Pfam" id="PF20151">
    <property type="entry name" value="DUF6533"/>
    <property type="match status" value="1"/>
</dbReference>
<reference evidence="3 4" key="1">
    <citation type="submission" date="2014-04" db="EMBL/GenBank/DDBJ databases">
        <authorList>
            <consortium name="DOE Joint Genome Institute"/>
            <person name="Kuo A."/>
            <person name="Tarkka M."/>
            <person name="Buscot F."/>
            <person name="Kohler A."/>
            <person name="Nagy L.G."/>
            <person name="Floudas D."/>
            <person name="Copeland A."/>
            <person name="Barry K.W."/>
            <person name="Cichocki N."/>
            <person name="Veneault-Fourrey C."/>
            <person name="LaButti K."/>
            <person name="Lindquist E.A."/>
            <person name="Lipzen A."/>
            <person name="Lundell T."/>
            <person name="Morin E."/>
            <person name="Murat C."/>
            <person name="Sun H."/>
            <person name="Tunlid A."/>
            <person name="Henrissat B."/>
            <person name="Grigoriev I.V."/>
            <person name="Hibbett D.S."/>
            <person name="Martin F."/>
            <person name="Nordberg H.P."/>
            <person name="Cantor M.N."/>
            <person name="Hua S.X."/>
        </authorList>
    </citation>
    <scope>NUCLEOTIDE SEQUENCE [LARGE SCALE GENOMIC DNA]</scope>
    <source>
        <strain evidence="3 4">F 1598</strain>
    </source>
</reference>
<protein>
    <recommendedName>
        <fullName evidence="2">DUF6533 domain-containing protein</fullName>
    </recommendedName>
</protein>
<sequence length="311" mass="35090">MSPSAQEFPITYSIDELMSGMQRSRMISSIVVASLSLWAYDYALTLNLERSLIWAAPWSVPTALFLLSRYLPLMGSISIVYFLFHQGTDAGTCLVLFQLGEWSFISSIGFAEIILAIRAWAIWERDRKLTIGLPILFVSMWTTICIYAARFLKSVEFASRSITAQPSGCIVTSRSPIQFVIWVMMTGFEAVILILMSIKGYQTFKKGSNSGLTRLVYVDGILYYFALFALSMINIVVILILPHNFEDPFSFPQGILHSVLTGRMLLQLRQYEHKGHGVTEITSVSAPLEFVRNPITSAGDDIELRYSSFYY</sequence>
<feature type="transmembrane region" description="Helical" evidence="1">
    <location>
        <begin position="179"/>
        <end position="201"/>
    </location>
</feature>
<gene>
    <name evidence="3" type="ORF">PILCRDRAFT_534676</name>
</gene>
<feature type="transmembrane region" description="Helical" evidence="1">
    <location>
        <begin position="104"/>
        <end position="123"/>
    </location>
</feature>
<proteinExistence type="predicted"/>
<feature type="transmembrane region" description="Helical" evidence="1">
    <location>
        <begin position="129"/>
        <end position="152"/>
    </location>
</feature>
<name>A0A0C3F743_PILCF</name>
<dbReference type="HOGENOM" id="CLU_035509_11_3_1"/>
<keyword evidence="1" id="KW-1133">Transmembrane helix</keyword>
<dbReference type="EMBL" id="KN833004">
    <property type="protein sequence ID" value="KIM80500.1"/>
    <property type="molecule type" value="Genomic_DNA"/>
</dbReference>
<dbReference type="InParanoid" id="A0A0C3F743"/>
<dbReference type="OrthoDB" id="2958007at2759"/>
<evidence type="ECO:0000313" key="3">
    <source>
        <dbReference type="EMBL" id="KIM80500.1"/>
    </source>
</evidence>
<dbReference type="Proteomes" id="UP000054166">
    <property type="component" value="Unassembled WGS sequence"/>
</dbReference>
<evidence type="ECO:0000259" key="2">
    <source>
        <dbReference type="Pfam" id="PF20151"/>
    </source>
</evidence>
<reference evidence="4" key="2">
    <citation type="submission" date="2015-01" db="EMBL/GenBank/DDBJ databases">
        <title>Evolutionary Origins and Diversification of the Mycorrhizal Mutualists.</title>
        <authorList>
            <consortium name="DOE Joint Genome Institute"/>
            <consortium name="Mycorrhizal Genomics Consortium"/>
            <person name="Kohler A."/>
            <person name="Kuo A."/>
            <person name="Nagy L.G."/>
            <person name="Floudas D."/>
            <person name="Copeland A."/>
            <person name="Barry K.W."/>
            <person name="Cichocki N."/>
            <person name="Veneault-Fourrey C."/>
            <person name="LaButti K."/>
            <person name="Lindquist E.A."/>
            <person name="Lipzen A."/>
            <person name="Lundell T."/>
            <person name="Morin E."/>
            <person name="Murat C."/>
            <person name="Riley R."/>
            <person name="Ohm R."/>
            <person name="Sun H."/>
            <person name="Tunlid A."/>
            <person name="Henrissat B."/>
            <person name="Grigoriev I.V."/>
            <person name="Hibbett D.S."/>
            <person name="Martin F."/>
        </authorList>
    </citation>
    <scope>NUCLEOTIDE SEQUENCE [LARGE SCALE GENOMIC DNA]</scope>
    <source>
        <strain evidence="4">F 1598</strain>
    </source>
</reference>
<evidence type="ECO:0000256" key="1">
    <source>
        <dbReference type="SAM" id="Phobius"/>
    </source>
</evidence>
<dbReference type="AlphaFoldDB" id="A0A0C3F743"/>
<feature type="transmembrane region" description="Helical" evidence="1">
    <location>
        <begin position="221"/>
        <end position="241"/>
    </location>
</feature>
<keyword evidence="1" id="KW-0812">Transmembrane</keyword>
<keyword evidence="4" id="KW-1185">Reference proteome</keyword>
<accession>A0A0C3F743</accession>
<evidence type="ECO:0000313" key="4">
    <source>
        <dbReference type="Proteomes" id="UP000054166"/>
    </source>
</evidence>